<evidence type="ECO:0000313" key="4">
    <source>
        <dbReference type="Proteomes" id="UP000316092"/>
    </source>
</evidence>
<keyword evidence="1" id="KW-0812">Transmembrane</keyword>
<dbReference type="Proteomes" id="UP000316092">
    <property type="component" value="Unassembled WGS sequence"/>
</dbReference>
<evidence type="ECO:0000313" key="3">
    <source>
        <dbReference type="EMBL" id="TSA79541.1"/>
    </source>
</evidence>
<feature type="transmembrane region" description="Helical" evidence="1">
    <location>
        <begin position="42"/>
        <end position="61"/>
    </location>
</feature>
<reference evidence="3 4" key="1">
    <citation type="submission" date="2019-07" db="EMBL/GenBank/DDBJ databases">
        <title>Deinococcus detaillus sp. nov., isolated from humus soil in Antarctica.</title>
        <authorList>
            <person name="Zhang K."/>
        </authorList>
    </citation>
    <scope>NUCLEOTIDE SEQUENCE [LARGE SCALE GENOMIC DNA]</scope>
    <source>
        <strain evidence="3 4">H1</strain>
    </source>
</reference>
<keyword evidence="1" id="KW-1133">Transmembrane helix</keyword>
<dbReference type="RefSeq" id="WP_143722137.1">
    <property type="nucleotide sequence ID" value="NZ_VKDB01000040.1"/>
</dbReference>
<evidence type="ECO:0000259" key="2">
    <source>
        <dbReference type="Pfam" id="PF18153"/>
    </source>
</evidence>
<sequence>MILKLLGGVLTVFFSIIFSLQPGCNLLHLSFCADLKPKAETFNLVGPIFAAVLYAFNRWFWRMKIGRWIGWKSPDIQGTWRGELELLRHLPGIRKPNAPIPIVLVVRQEAFRIRLTLYTAESNSSSLAADFTKIDDENELVYSYRNESDPRHRLQSPIHIGTAVFKMLSLKPASLIGEYYTDRLTAGRMSLTEHTSDLAVSFNDASQLTFKLRPVIR</sequence>
<keyword evidence="1" id="KW-0472">Membrane</keyword>
<feature type="domain" description="CD-NTase-associated protein 15" evidence="2">
    <location>
        <begin position="72"/>
        <end position="192"/>
    </location>
</feature>
<gene>
    <name evidence="3" type="ORF">FNU79_17780</name>
</gene>
<proteinExistence type="predicted"/>
<dbReference type="Pfam" id="PF18153">
    <property type="entry name" value="Cap15_CD_rec"/>
    <property type="match status" value="1"/>
</dbReference>
<comment type="caution">
    <text evidence="3">The sequence shown here is derived from an EMBL/GenBank/DDBJ whole genome shotgun (WGS) entry which is preliminary data.</text>
</comment>
<dbReference type="OrthoDB" id="1430668at2"/>
<evidence type="ECO:0000256" key="1">
    <source>
        <dbReference type="SAM" id="Phobius"/>
    </source>
</evidence>
<dbReference type="InterPro" id="IPR041208">
    <property type="entry name" value="Cap15"/>
</dbReference>
<dbReference type="EMBL" id="VKDB01000040">
    <property type="protein sequence ID" value="TSA79541.1"/>
    <property type="molecule type" value="Genomic_DNA"/>
</dbReference>
<dbReference type="AlphaFoldDB" id="A0A553UHN6"/>
<protein>
    <recommendedName>
        <fullName evidence="2">CD-NTase-associated protein 15 domain-containing protein</fullName>
    </recommendedName>
</protein>
<organism evidence="3 4">
    <name type="scientific">Deinococcus detaillensis</name>
    <dbReference type="NCBI Taxonomy" id="2592048"/>
    <lineage>
        <taxon>Bacteria</taxon>
        <taxon>Thermotogati</taxon>
        <taxon>Deinococcota</taxon>
        <taxon>Deinococci</taxon>
        <taxon>Deinococcales</taxon>
        <taxon>Deinococcaceae</taxon>
        <taxon>Deinococcus</taxon>
    </lineage>
</organism>
<name>A0A553UHN6_9DEIO</name>
<keyword evidence="4" id="KW-1185">Reference proteome</keyword>
<accession>A0A553UHN6</accession>